<dbReference type="InterPro" id="IPR011010">
    <property type="entry name" value="DNA_brk_join_enz"/>
</dbReference>
<keyword evidence="1" id="KW-0233">DNA recombination</keyword>
<dbReference type="Gene3D" id="1.10.443.10">
    <property type="entry name" value="Intergrase catalytic core"/>
    <property type="match status" value="1"/>
</dbReference>
<dbReference type="SUPFAM" id="SSF56349">
    <property type="entry name" value="DNA breaking-rejoining enzymes"/>
    <property type="match status" value="1"/>
</dbReference>
<evidence type="ECO:0008006" key="4">
    <source>
        <dbReference type="Google" id="ProtNLM"/>
    </source>
</evidence>
<protein>
    <recommendedName>
        <fullName evidence="4">Tyr recombinase domain-containing protein</fullName>
    </recommendedName>
</protein>
<sequence>MNYRKVAEFLLNRSERWTITQANKQVISEWQELNLVSYNAAVKKLHKFKLSIGKYQYELPLNPNNIYQFVAWTGRSEDDDRLTKILATSLTKIEPFIPPFLETQAHKYLHGFKAWHTFHNPTYPVSTETRMKLMLKASGQQDAWLPPKLGKALVLIRDLLNLYWFLSGQGPESEVKGPIPFKSRMTVADVKRYKIATTLTLHEAKTATPGKTQLLKLRPMKGPLCPASSPTDSLFGYGKGTHRTHLTKRRTNEILRKAWTDLGRPQLSAHSFRVGGATLWNTSGVSTDKIKSLGRWTSECYQLYVKHLADKDVADSFRVLLIPSSI</sequence>
<dbReference type="InterPro" id="IPR052925">
    <property type="entry name" value="Phage_Integrase-like_Recomb"/>
</dbReference>
<dbReference type="Proteomes" id="UP000235392">
    <property type="component" value="Unassembled WGS sequence"/>
</dbReference>
<dbReference type="AlphaFoldDB" id="A0A2N5U2W5"/>
<proteinExistence type="predicted"/>
<name>A0A2N5U2W5_9BASI</name>
<dbReference type="EMBL" id="PGCI01000253">
    <property type="protein sequence ID" value="PLW32062.1"/>
    <property type="molecule type" value="Genomic_DNA"/>
</dbReference>
<evidence type="ECO:0000313" key="2">
    <source>
        <dbReference type="EMBL" id="PLW32062.1"/>
    </source>
</evidence>
<gene>
    <name evidence="2" type="ORF">PCASD_18459</name>
</gene>
<dbReference type="GO" id="GO:0006310">
    <property type="term" value="P:DNA recombination"/>
    <property type="evidence" value="ECO:0007669"/>
    <property type="project" value="UniProtKB-KW"/>
</dbReference>
<comment type="caution">
    <text evidence="2">The sequence shown here is derived from an EMBL/GenBank/DDBJ whole genome shotgun (WGS) entry which is preliminary data.</text>
</comment>
<evidence type="ECO:0000313" key="3">
    <source>
        <dbReference type="Proteomes" id="UP000235392"/>
    </source>
</evidence>
<dbReference type="PANTHER" id="PTHR34605:SF3">
    <property type="entry name" value="P CELL-TYPE AGGLUTINATION PROTEIN MAP4-LIKE-RELATED"/>
    <property type="match status" value="1"/>
</dbReference>
<accession>A0A2N5U2W5</accession>
<dbReference type="GO" id="GO:0003677">
    <property type="term" value="F:DNA binding"/>
    <property type="evidence" value="ECO:0007669"/>
    <property type="project" value="InterPro"/>
</dbReference>
<organism evidence="2 3">
    <name type="scientific">Puccinia coronata f. sp. avenae</name>
    <dbReference type="NCBI Taxonomy" id="200324"/>
    <lineage>
        <taxon>Eukaryota</taxon>
        <taxon>Fungi</taxon>
        <taxon>Dikarya</taxon>
        <taxon>Basidiomycota</taxon>
        <taxon>Pucciniomycotina</taxon>
        <taxon>Pucciniomycetes</taxon>
        <taxon>Pucciniales</taxon>
        <taxon>Pucciniaceae</taxon>
        <taxon>Puccinia</taxon>
    </lineage>
</organism>
<evidence type="ECO:0000256" key="1">
    <source>
        <dbReference type="ARBA" id="ARBA00023172"/>
    </source>
</evidence>
<dbReference type="InterPro" id="IPR013762">
    <property type="entry name" value="Integrase-like_cat_sf"/>
</dbReference>
<reference evidence="2 3" key="1">
    <citation type="submission" date="2017-11" db="EMBL/GenBank/DDBJ databases">
        <title>De novo assembly and phasing of dikaryotic genomes from two isolates of Puccinia coronata f. sp. avenae, the causal agent of oat crown rust.</title>
        <authorList>
            <person name="Miller M.E."/>
            <person name="Zhang Y."/>
            <person name="Omidvar V."/>
            <person name="Sperschneider J."/>
            <person name="Schwessinger B."/>
            <person name="Raley C."/>
            <person name="Palmer J.M."/>
            <person name="Garnica D."/>
            <person name="Upadhyaya N."/>
            <person name="Rathjen J."/>
            <person name="Taylor J.M."/>
            <person name="Park R.F."/>
            <person name="Dodds P.N."/>
            <person name="Hirsch C.D."/>
            <person name="Kianian S.F."/>
            <person name="Figueroa M."/>
        </authorList>
    </citation>
    <scope>NUCLEOTIDE SEQUENCE [LARGE SCALE GENOMIC DNA]</scope>
    <source>
        <strain evidence="2">12SD80</strain>
    </source>
</reference>
<dbReference type="PANTHER" id="PTHR34605">
    <property type="entry name" value="PHAGE_INTEGRASE DOMAIN-CONTAINING PROTEIN"/>
    <property type="match status" value="1"/>
</dbReference>
<dbReference type="GO" id="GO:0015074">
    <property type="term" value="P:DNA integration"/>
    <property type="evidence" value="ECO:0007669"/>
    <property type="project" value="InterPro"/>
</dbReference>